<dbReference type="EMBL" id="CP027753">
    <property type="protein sequence ID" value="AZE50044.1"/>
    <property type="molecule type" value="Genomic_DNA"/>
</dbReference>
<dbReference type="Proteomes" id="UP000268048">
    <property type="component" value="Chromosome"/>
</dbReference>
<evidence type="ECO:0000313" key="2">
    <source>
        <dbReference type="Proteomes" id="UP000268048"/>
    </source>
</evidence>
<gene>
    <name evidence="1" type="ORF">C4K04_4385</name>
</gene>
<dbReference type="AlphaFoldDB" id="A0A3G7TSG5"/>
<sequence length="44" mass="5252">MLGRHCFVDWLLPGEQLLRQQQAARWACYKGLLIFLKNTLFPYL</sequence>
<accession>A0A3G7TSG5</accession>
<name>A0A3G7TSG5_9PSED</name>
<evidence type="ECO:0000313" key="1">
    <source>
        <dbReference type="EMBL" id="AZE50044.1"/>
    </source>
</evidence>
<organism evidence="1 2">
    <name type="scientific">Pseudomonas chlororaphis</name>
    <dbReference type="NCBI Taxonomy" id="587753"/>
    <lineage>
        <taxon>Bacteria</taxon>
        <taxon>Pseudomonadati</taxon>
        <taxon>Pseudomonadota</taxon>
        <taxon>Gammaproteobacteria</taxon>
        <taxon>Pseudomonadales</taxon>
        <taxon>Pseudomonadaceae</taxon>
        <taxon>Pseudomonas</taxon>
    </lineage>
</organism>
<proteinExistence type="predicted"/>
<reference evidence="1 2" key="1">
    <citation type="submission" date="2018-03" db="EMBL/GenBank/DDBJ databases">
        <title>Diversity of phytobeneficial traits revealed by whole-genome analysis of worldwide-isolated phenazine-producing Pseudomonas spp.</title>
        <authorList>
            <person name="Biessy A."/>
            <person name="Novinscak A."/>
            <person name="Blom J."/>
            <person name="Leger G."/>
            <person name="Thomashow L.S."/>
            <person name="Cazorla F.M."/>
            <person name="Josic D."/>
            <person name="Filion M."/>
        </authorList>
    </citation>
    <scope>NUCLEOTIDE SEQUENCE [LARGE SCALE GENOMIC DNA]</scope>
    <source>
        <strain evidence="1 2">B25</strain>
    </source>
</reference>
<protein>
    <submittedName>
        <fullName evidence="1">Uncharacterized protein</fullName>
    </submittedName>
</protein>